<feature type="signal peptide" evidence="13">
    <location>
        <begin position="1"/>
        <end position="36"/>
    </location>
</feature>
<keyword evidence="8" id="KW-0482">Metalloprotease</keyword>
<protein>
    <recommendedName>
        <fullName evidence="11">Murein endopeptidase K</fullName>
    </recommendedName>
</protein>
<evidence type="ECO:0000256" key="11">
    <source>
        <dbReference type="ARBA" id="ARBA00093666"/>
    </source>
</evidence>
<dbReference type="GO" id="GO:0071555">
    <property type="term" value="P:cell wall organization"/>
    <property type="evidence" value="ECO:0007669"/>
    <property type="project" value="UniProtKB-KW"/>
</dbReference>
<evidence type="ECO:0000256" key="4">
    <source>
        <dbReference type="ARBA" id="ARBA00022723"/>
    </source>
</evidence>
<reference evidence="14 15" key="1">
    <citation type="submission" date="2019-10" db="EMBL/GenBank/DDBJ databases">
        <title>Extracellular Electron Transfer in a Candidatus Methanoperedens spp. Enrichment Culture.</title>
        <authorList>
            <person name="Berger S."/>
            <person name="Rangel Shaw D."/>
            <person name="Berben T."/>
            <person name="In 'T Zandt M."/>
            <person name="Frank J."/>
            <person name="Reimann J."/>
            <person name="Jetten M.S.M."/>
            <person name="Welte C.U."/>
        </authorList>
    </citation>
    <scope>NUCLEOTIDE SEQUENCE [LARGE SCALE GENOMIC DNA]</scope>
    <source>
        <strain evidence="14">SB12</strain>
    </source>
</reference>
<evidence type="ECO:0000256" key="10">
    <source>
        <dbReference type="ARBA" id="ARBA00093448"/>
    </source>
</evidence>
<organism evidence="14 15">
    <name type="scientific">Leptonema illini</name>
    <dbReference type="NCBI Taxonomy" id="183"/>
    <lineage>
        <taxon>Bacteria</taxon>
        <taxon>Pseudomonadati</taxon>
        <taxon>Spirochaetota</taxon>
        <taxon>Spirochaetia</taxon>
        <taxon>Leptospirales</taxon>
        <taxon>Leptospiraceae</taxon>
        <taxon>Leptonema</taxon>
    </lineage>
</organism>
<evidence type="ECO:0000256" key="6">
    <source>
        <dbReference type="ARBA" id="ARBA00022801"/>
    </source>
</evidence>
<feature type="region of interest" description="Disordered" evidence="12">
    <location>
        <begin position="166"/>
        <end position="202"/>
    </location>
</feature>
<dbReference type="GO" id="GO:0008237">
    <property type="term" value="F:metallopeptidase activity"/>
    <property type="evidence" value="ECO:0007669"/>
    <property type="project" value="UniProtKB-KW"/>
</dbReference>
<evidence type="ECO:0000256" key="2">
    <source>
        <dbReference type="ARBA" id="ARBA00004776"/>
    </source>
</evidence>
<dbReference type="EMBL" id="WBUI01000094">
    <property type="protein sequence ID" value="KAB2926914.1"/>
    <property type="molecule type" value="Genomic_DNA"/>
</dbReference>
<dbReference type="Gene3D" id="3.30.1380.10">
    <property type="match status" value="1"/>
</dbReference>
<evidence type="ECO:0000256" key="12">
    <source>
        <dbReference type="SAM" id="MobiDB-lite"/>
    </source>
</evidence>
<keyword evidence="3" id="KW-0645">Protease</keyword>
<dbReference type="PANTHER" id="PTHR37425">
    <property type="match status" value="1"/>
</dbReference>
<evidence type="ECO:0000256" key="5">
    <source>
        <dbReference type="ARBA" id="ARBA00022729"/>
    </source>
</evidence>
<keyword evidence="7" id="KW-0862">Zinc</keyword>
<dbReference type="PROSITE" id="PS51318">
    <property type="entry name" value="TAT"/>
    <property type="match status" value="1"/>
</dbReference>
<keyword evidence="6" id="KW-0378">Hydrolase</keyword>
<keyword evidence="9" id="KW-0961">Cell wall biogenesis/degradation</keyword>
<dbReference type="GO" id="GO:0046872">
    <property type="term" value="F:metal ion binding"/>
    <property type="evidence" value="ECO:0007669"/>
    <property type="project" value="UniProtKB-KW"/>
</dbReference>
<dbReference type="GO" id="GO:0006508">
    <property type="term" value="P:proteolysis"/>
    <property type="evidence" value="ECO:0007669"/>
    <property type="project" value="UniProtKB-KW"/>
</dbReference>
<evidence type="ECO:0000313" key="14">
    <source>
        <dbReference type="EMBL" id="KAB2926914.1"/>
    </source>
</evidence>
<comment type="similarity">
    <text evidence="10">Belongs to the peptidase M15 family.</text>
</comment>
<dbReference type="InterPro" id="IPR009045">
    <property type="entry name" value="Zn_M74/Hedgehog-like"/>
</dbReference>
<gene>
    <name evidence="14" type="ORF">F9K24_22890</name>
</gene>
<comment type="caution">
    <text evidence="14">The sequence shown here is derived from an EMBL/GenBank/DDBJ whole genome shotgun (WGS) entry which is preliminary data.</text>
</comment>
<dbReference type="InterPro" id="IPR010275">
    <property type="entry name" value="MepK"/>
</dbReference>
<comment type="cofactor">
    <cofactor evidence="1">
        <name>Zn(2+)</name>
        <dbReference type="ChEBI" id="CHEBI:29105"/>
    </cofactor>
</comment>
<evidence type="ECO:0000256" key="1">
    <source>
        <dbReference type="ARBA" id="ARBA00001947"/>
    </source>
</evidence>
<sequence length="202" mass="22304">MRTNETIKRFFMSRRRFLTASAQLALGLLLSSPLDALSSPSEPHMLSFVHTHTGEELEIIYTPGRCPQTATSQLKTFLRDFRTGDTHVIDPALMDILSRIQRISGSRGVYEVISGYRAPATNAWLARTTRGVSRQSLHVRGMAIDLRVPGCELALVRQTALALGGGGDPQFDQGSRHFGRRQDQPHAQPGMAGIDQRHTVAD</sequence>
<dbReference type="PANTHER" id="PTHR37425:SF1">
    <property type="entry name" value="OUTER MEMBRANE PROTEIN"/>
    <property type="match status" value="1"/>
</dbReference>
<dbReference type="AlphaFoldDB" id="A0A833GUZ3"/>
<feature type="chain" id="PRO_5032415037" description="Murein endopeptidase K" evidence="13">
    <location>
        <begin position="37"/>
        <end position="202"/>
    </location>
</feature>
<evidence type="ECO:0000313" key="15">
    <source>
        <dbReference type="Proteomes" id="UP000460298"/>
    </source>
</evidence>
<evidence type="ECO:0000256" key="13">
    <source>
        <dbReference type="SAM" id="SignalP"/>
    </source>
</evidence>
<evidence type="ECO:0000256" key="7">
    <source>
        <dbReference type="ARBA" id="ARBA00022833"/>
    </source>
</evidence>
<keyword evidence="4" id="KW-0479">Metal-binding</keyword>
<dbReference type="InterPro" id="IPR006311">
    <property type="entry name" value="TAT_signal"/>
</dbReference>
<feature type="non-terminal residue" evidence="14">
    <location>
        <position position="202"/>
    </location>
</feature>
<comment type="pathway">
    <text evidence="2">Cell wall biogenesis; cell wall polysaccharide biosynthesis.</text>
</comment>
<proteinExistence type="inferred from homology"/>
<dbReference type="Proteomes" id="UP000460298">
    <property type="component" value="Unassembled WGS sequence"/>
</dbReference>
<accession>A0A833GUZ3</accession>
<keyword evidence="5 13" id="KW-0732">Signal</keyword>
<evidence type="ECO:0000256" key="8">
    <source>
        <dbReference type="ARBA" id="ARBA00023049"/>
    </source>
</evidence>
<evidence type="ECO:0000256" key="9">
    <source>
        <dbReference type="ARBA" id="ARBA00023316"/>
    </source>
</evidence>
<dbReference type="SUPFAM" id="SSF55166">
    <property type="entry name" value="Hedgehog/DD-peptidase"/>
    <property type="match status" value="1"/>
</dbReference>
<evidence type="ECO:0000256" key="3">
    <source>
        <dbReference type="ARBA" id="ARBA00022670"/>
    </source>
</evidence>
<dbReference type="Pfam" id="PF05951">
    <property type="entry name" value="Peptidase_M15_2"/>
    <property type="match status" value="1"/>
</dbReference>
<name>A0A833GUZ3_9LEPT</name>